<dbReference type="PANTHER" id="PTHR22642:SF2">
    <property type="entry name" value="PROTEIN LONG AFTER FAR-RED 3"/>
    <property type="match status" value="1"/>
</dbReference>
<dbReference type="InterPro" id="IPR011059">
    <property type="entry name" value="Metal-dep_hydrolase_composite"/>
</dbReference>
<proteinExistence type="predicted"/>
<dbReference type="SUPFAM" id="SSF51338">
    <property type="entry name" value="Composite domain of metallo-dependent hydrolases"/>
    <property type="match status" value="1"/>
</dbReference>
<comment type="caution">
    <text evidence="3">The sequence shown here is derived from an EMBL/GenBank/DDBJ whole genome shotgun (WGS) entry which is preliminary data.</text>
</comment>
<dbReference type="InterPro" id="IPR033932">
    <property type="entry name" value="YtcJ-like"/>
</dbReference>
<dbReference type="InterPro" id="IPR013108">
    <property type="entry name" value="Amidohydro_3"/>
</dbReference>
<feature type="domain" description="Amidohydrolase 3" evidence="2">
    <location>
        <begin position="67"/>
        <end position="556"/>
    </location>
</feature>
<dbReference type="Gene3D" id="3.20.20.140">
    <property type="entry name" value="Metal-dependent hydrolases"/>
    <property type="match status" value="1"/>
</dbReference>
<dbReference type="InterPro" id="IPR032466">
    <property type="entry name" value="Metal_Hydrolase"/>
</dbReference>
<dbReference type="SUPFAM" id="SSF51556">
    <property type="entry name" value="Metallo-dependent hydrolases"/>
    <property type="match status" value="1"/>
</dbReference>
<reference evidence="3 4" key="1">
    <citation type="submission" date="2014-03" db="EMBL/GenBank/DDBJ databases">
        <title>Genomics of Bifidobacteria.</title>
        <authorList>
            <person name="Ventura M."/>
            <person name="Milani C."/>
            <person name="Lugli G.A."/>
        </authorList>
    </citation>
    <scope>NUCLEOTIDE SEQUENCE [LARGE SCALE GENOMIC DNA]</scope>
    <source>
        <strain evidence="3 4">LMG 21775</strain>
    </source>
</reference>
<keyword evidence="3" id="KW-0378">Hydrolase</keyword>
<dbReference type="Gene3D" id="2.30.40.10">
    <property type="entry name" value="Urease, subunit C, domain 1"/>
    <property type="match status" value="1"/>
</dbReference>
<evidence type="ECO:0000313" key="3">
    <source>
        <dbReference type="EMBL" id="KFI81474.1"/>
    </source>
</evidence>
<gene>
    <name evidence="3" type="ORF">BPSY_1883</name>
</gene>
<dbReference type="EMBL" id="JGZI01000010">
    <property type="protein sequence ID" value="KFI81474.1"/>
    <property type="molecule type" value="Genomic_DNA"/>
</dbReference>
<dbReference type="Proteomes" id="UP000029050">
    <property type="component" value="Unassembled WGS sequence"/>
</dbReference>
<dbReference type="GO" id="GO:0016810">
    <property type="term" value="F:hydrolase activity, acting on carbon-nitrogen (but not peptide) bonds"/>
    <property type="evidence" value="ECO:0007669"/>
    <property type="project" value="InterPro"/>
</dbReference>
<dbReference type="EC" id="3.5.1.91" evidence="3"/>
<dbReference type="AlphaFoldDB" id="A0A087CDX4"/>
<dbReference type="Gene3D" id="3.10.310.70">
    <property type="match status" value="1"/>
</dbReference>
<feature type="region of interest" description="Disordered" evidence="1">
    <location>
        <begin position="1"/>
        <end position="22"/>
    </location>
</feature>
<name>A0A087CDX4_9BIFI</name>
<dbReference type="CDD" id="cd01300">
    <property type="entry name" value="YtcJ_like"/>
    <property type="match status" value="1"/>
</dbReference>
<organism evidence="3 4">
    <name type="scientific">Bifidobacterium psychraerophilum</name>
    <dbReference type="NCBI Taxonomy" id="218140"/>
    <lineage>
        <taxon>Bacteria</taxon>
        <taxon>Bacillati</taxon>
        <taxon>Actinomycetota</taxon>
        <taxon>Actinomycetes</taxon>
        <taxon>Bifidobacteriales</taxon>
        <taxon>Bifidobacteriaceae</taxon>
        <taxon>Bifidobacterium</taxon>
    </lineage>
</organism>
<dbReference type="PANTHER" id="PTHR22642">
    <property type="entry name" value="IMIDAZOLONEPROPIONASE"/>
    <property type="match status" value="1"/>
</dbReference>
<evidence type="ECO:0000313" key="4">
    <source>
        <dbReference type="Proteomes" id="UP000029050"/>
    </source>
</evidence>
<dbReference type="STRING" id="218140.BPSY_1883"/>
<accession>A0A087CDX4</accession>
<sequence>MSTSSQQQAAYATAPPTGTGSGEAITFSNANIWIDAKRRSTAITVKNGTVIAHGAQAEEYGSRSGTIVDMDGACMIPAFSDGHCHPIFGGMESMGPSISDLQSVDAIVAEVSRWAASHGEATWITGASYDPSLVPSGRFDARWLDAAVPDRPCYLRAHDYHSLWCNTAALNIAGITADTPDPELGSIDRRDDGSPLGTLREWHAVDLVMSKAPQTGQDTLARALAVACRAQNRRGITWMQDAWVDEGMHLPYLELLRNDSLTVRSNLAQRADPAFWMDQTEGFLNVRSDVTQTAADLKRSDMLSARTIKFFADGVVESGTGAMLEPYAASSDCGMEVWKREHLIRAVTHFDALGFQTHIHAIGDRAVRNALDAIEAAIRKNPPWDRRPVITHCQVIQPSDIPRFAALGVIANVEAYWAQMDPLMVELTAPRLAERTELQYPFASLEASGARLSHGSDWPVSSNDPLLAISTAMTRQTASGEPSGGWLPKERLAMRSAMGMALEGAAYQGWTDGFRGNLNIGSHADLAMLNADPEHASSDALAGIAVTQTWLKGARVC</sequence>
<protein>
    <submittedName>
        <fullName evidence="3">Amidohydrolase</fullName>
        <ecNumber evidence="3">3.5.1.91</ecNumber>
    </submittedName>
</protein>
<feature type="compositionally biased region" description="Low complexity" evidence="1">
    <location>
        <begin position="1"/>
        <end position="18"/>
    </location>
</feature>
<dbReference type="eggNOG" id="COG1574">
    <property type="taxonomic scope" value="Bacteria"/>
</dbReference>
<dbReference type="Pfam" id="PF07969">
    <property type="entry name" value="Amidohydro_3"/>
    <property type="match status" value="1"/>
</dbReference>
<keyword evidence="4" id="KW-1185">Reference proteome</keyword>
<evidence type="ECO:0000256" key="1">
    <source>
        <dbReference type="SAM" id="MobiDB-lite"/>
    </source>
</evidence>
<evidence type="ECO:0000259" key="2">
    <source>
        <dbReference type="Pfam" id="PF07969"/>
    </source>
</evidence>